<gene>
    <name evidence="1" type="ORF">RR42_m1402</name>
</gene>
<evidence type="ECO:0000313" key="2">
    <source>
        <dbReference type="Proteomes" id="UP000031843"/>
    </source>
</evidence>
<accession>A0A0C4Y9A0</accession>
<reference evidence="1 2" key="1">
    <citation type="journal article" date="2015" name="Genome Announc.">
        <title>Complete Genome Sequence of Cupriavidus basilensis 4G11, Isolated from the Oak Ridge Field Research Center Site.</title>
        <authorList>
            <person name="Ray J."/>
            <person name="Waters R.J."/>
            <person name="Skerker J.M."/>
            <person name="Kuehl J.V."/>
            <person name="Price M.N."/>
            <person name="Huang J."/>
            <person name="Chakraborty R."/>
            <person name="Arkin A.P."/>
            <person name="Deutschbauer A."/>
        </authorList>
    </citation>
    <scope>NUCLEOTIDE SEQUENCE [LARGE SCALE GENOMIC DNA]</scope>
    <source>
        <strain evidence="1">4G11</strain>
    </source>
</reference>
<dbReference type="AlphaFoldDB" id="A0A0C4Y9A0"/>
<sequence length="38" mass="4609">MNGLSNALRVDFNARRYWCWQWRALGFSLLVSKRPHCR</sequence>
<evidence type="ECO:0000313" key="1">
    <source>
        <dbReference type="EMBL" id="AJG18804.1"/>
    </source>
</evidence>
<dbReference type="Proteomes" id="UP000031843">
    <property type="component" value="Chromosome main"/>
</dbReference>
<protein>
    <submittedName>
        <fullName evidence="1">Uncharacterized protein</fullName>
    </submittedName>
</protein>
<name>A0A0C4Y9A0_9BURK</name>
<proteinExistence type="predicted"/>
<keyword evidence="2" id="KW-1185">Reference proteome</keyword>
<dbReference type="KEGG" id="cbw:RR42_m1402"/>
<dbReference type="EMBL" id="CP010536">
    <property type="protein sequence ID" value="AJG18804.1"/>
    <property type="molecule type" value="Genomic_DNA"/>
</dbReference>
<organism evidence="1 2">
    <name type="scientific">Cupriavidus basilensis</name>
    <dbReference type="NCBI Taxonomy" id="68895"/>
    <lineage>
        <taxon>Bacteria</taxon>
        <taxon>Pseudomonadati</taxon>
        <taxon>Pseudomonadota</taxon>
        <taxon>Betaproteobacteria</taxon>
        <taxon>Burkholderiales</taxon>
        <taxon>Burkholderiaceae</taxon>
        <taxon>Cupriavidus</taxon>
    </lineage>
</organism>